<dbReference type="InterPro" id="IPR017850">
    <property type="entry name" value="Alkaline_phosphatase_core_sf"/>
</dbReference>
<dbReference type="InterPro" id="IPR024607">
    <property type="entry name" value="Sulfatase_CS"/>
</dbReference>
<evidence type="ECO:0000256" key="4">
    <source>
        <dbReference type="ARBA" id="ARBA00022837"/>
    </source>
</evidence>
<accession>A0ABU8LAF5</accession>
<sequence>MTKEFQGKIALDVRDSVADWGPYAPARAPEGAPNVLVILYDDTGMASWSPYGGRINMPTLDRLAANGLTYTQWHTTALCSPTRSTFLTGRNHHVNGMGNIMEGTNGFPGLSGHIPESCATIGQVLQKNGYSTFWVGKNHNVPEEDVSTGGSKEQWPLAQGFDRFYGFLGGETNNWYPDLVEDNHFIEPPPTRRKRATTCPRISPTRPSA</sequence>
<evidence type="ECO:0000256" key="2">
    <source>
        <dbReference type="ARBA" id="ARBA00022723"/>
    </source>
</evidence>
<comment type="caution">
    <text evidence="7">The sequence shown here is derived from an EMBL/GenBank/DDBJ whole genome shotgun (WGS) entry which is preliminary data.</text>
</comment>
<evidence type="ECO:0000259" key="6">
    <source>
        <dbReference type="Pfam" id="PF00884"/>
    </source>
</evidence>
<keyword evidence="2" id="KW-0479">Metal-binding</keyword>
<dbReference type="RefSeq" id="WP_337331655.1">
    <property type="nucleotide sequence ID" value="NZ_JBBDGM010000004.1"/>
</dbReference>
<dbReference type="SUPFAM" id="SSF53649">
    <property type="entry name" value="Alkaline phosphatase-like"/>
    <property type="match status" value="1"/>
</dbReference>
<dbReference type="Proteomes" id="UP001371224">
    <property type="component" value="Unassembled WGS sequence"/>
</dbReference>
<evidence type="ECO:0000313" key="7">
    <source>
        <dbReference type="EMBL" id="MEJ1087991.1"/>
    </source>
</evidence>
<keyword evidence="4" id="KW-0106">Calcium</keyword>
<dbReference type="PANTHER" id="PTHR42693:SF43">
    <property type="entry name" value="BLL2667 PROTEIN"/>
    <property type="match status" value="1"/>
</dbReference>
<name>A0ABU8LAF5_9MICO</name>
<keyword evidence="3" id="KW-0378">Hydrolase</keyword>
<dbReference type="InterPro" id="IPR050738">
    <property type="entry name" value="Sulfatase"/>
</dbReference>
<feature type="domain" description="Sulfatase N-terminal" evidence="6">
    <location>
        <begin position="33"/>
        <end position="184"/>
    </location>
</feature>
<organism evidence="7 8">
    <name type="scientific">Microbacterium bandirmense</name>
    <dbReference type="NCBI Taxonomy" id="3122050"/>
    <lineage>
        <taxon>Bacteria</taxon>
        <taxon>Bacillati</taxon>
        <taxon>Actinomycetota</taxon>
        <taxon>Actinomycetes</taxon>
        <taxon>Micrococcales</taxon>
        <taxon>Microbacteriaceae</taxon>
        <taxon>Microbacterium</taxon>
    </lineage>
</organism>
<dbReference type="Gene3D" id="3.40.720.10">
    <property type="entry name" value="Alkaline Phosphatase, subunit A"/>
    <property type="match status" value="1"/>
</dbReference>
<evidence type="ECO:0000256" key="3">
    <source>
        <dbReference type="ARBA" id="ARBA00022801"/>
    </source>
</evidence>
<reference evidence="7 8" key="1">
    <citation type="submission" date="2024-02" db="EMBL/GenBank/DDBJ databases">
        <authorList>
            <person name="Saticioglu I.B."/>
        </authorList>
    </citation>
    <scope>NUCLEOTIDE SEQUENCE [LARGE SCALE GENOMIC DNA]</scope>
    <source>
        <strain evidence="7 8">Mu-80</strain>
    </source>
</reference>
<dbReference type="PROSITE" id="PS00523">
    <property type="entry name" value="SULFATASE_1"/>
    <property type="match status" value="1"/>
</dbReference>
<evidence type="ECO:0000313" key="8">
    <source>
        <dbReference type="Proteomes" id="UP001371224"/>
    </source>
</evidence>
<comment type="similarity">
    <text evidence="1">Belongs to the sulfatase family.</text>
</comment>
<gene>
    <name evidence="7" type="ORF">WDU99_06635</name>
</gene>
<keyword evidence="8" id="KW-1185">Reference proteome</keyword>
<feature type="region of interest" description="Disordered" evidence="5">
    <location>
        <begin position="187"/>
        <end position="209"/>
    </location>
</feature>
<proteinExistence type="inferred from homology"/>
<dbReference type="EMBL" id="JBBDGM010000004">
    <property type="protein sequence ID" value="MEJ1087991.1"/>
    <property type="molecule type" value="Genomic_DNA"/>
</dbReference>
<dbReference type="Pfam" id="PF00884">
    <property type="entry name" value="Sulfatase"/>
    <property type="match status" value="1"/>
</dbReference>
<dbReference type="InterPro" id="IPR000917">
    <property type="entry name" value="Sulfatase_N"/>
</dbReference>
<dbReference type="PANTHER" id="PTHR42693">
    <property type="entry name" value="ARYLSULFATASE FAMILY MEMBER"/>
    <property type="match status" value="1"/>
</dbReference>
<evidence type="ECO:0000256" key="1">
    <source>
        <dbReference type="ARBA" id="ARBA00008779"/>
    </source>
</evidence>
<evidence type="ECO:0000256" key="5">
    <source>
        <dbReference type="SAM" id="MobiDB-lite"/>
    </source>
</evidence>
<protein>
    <submittedName>
        <fullName evidence="7">Sulfatase-like hydrolase/transferase</fullName>
    </submittedName>
</protein>